<feature type="domain" description="Prephenate dehydratase" evidence="7">
    <location>
        <begin position="39"/>
        <end position="208"/>
    </location>
</feature>
<name>A0A1N7D234_9EURY</name>
<proteinExistence type="predicted"/>
<dbReference type="Proteomes" id="UP000186914">
    <property type="component" value="Unassembled WGS sequence"/>
</dbReference>
<evidence type="ECO:0000256" key="1">
    <source>
        <dbReference type="ARBA" id="ARBA00004741"/>
    </source>
</evidence>
<reference evidence="9" key="1">
    <citation type="submission" date="2017-01" db="EMBL/GenBank/DDBJ databases">
        <authorList>
            <person name="Varghese N."/>
            <person name="Submissions S."/>
        </authorList>
    </citation>
    <scope>NUCLEOTIDE SEQUENCE [LARGE SCALE GENOMIC DNA]</scope>
    <source>
        <strain evidence="9">CGMCC 1.7737</strain>
    </source>
</reference>
<dbReference type="GO" id="GO:0005737">
    <property type="term" value="C:cytoplasm"/>
    <property type="evidence" value="ECO:0007669"/>
    <property type="project" value="TreeGrafter"/>
</dbReference>
<evidence type="ECO:0000313" key="9">
    <source>
        <dbReference type="Proteomes" id="UP000186914"/>
    </source>
</evidence>
<evidence type="ECO:0000256" key="6">
    <source>
        <dbReference type="ARBA" id="ARBA00023239"/>
    </source>
</evidence>
<dbReference type="InterPro" id="IPR008242">
    <property type="entry name" value="Chor_mutase/pphenate_deHydtase"/>
</dbReference>
<evidence type="ECO:0000256" key="5">
    <source>
        <dbReference type="ARBA" id="ARBA00023222"/>
    </source>
</evidence>
<evidence type="ECO:0000259" key="7">
    <source>
        <dbReference type="PROSITE" id="PS51171"/>
    </source>
</evidence>
<dbReference type="GO" id="GO:0009094">
    <property type="term" value="P:L-phenylalanine biosynthetic process"/>
    <property type="evidence" value="ECO:0007669"/>
    <property type="project" value="UniProtKB-UniPathway"/>
</dbReference>
<dbReference type="CDD" id="cd13630">
    <property type="entry name" value="PBP2_PDT_1"/>
    <property type="match status" value="1"/>
</dbReference>
<dbReference type="UniPathway" id="UPA00121">
    <property type="reaction ID" value="UER00345"/>
</dbReference>
<evidence type="ECO:0000256" key="2">
    <source>
        <dbReference type="ARBA" id="ARBA00013147"/>
    </source>
</evidence>
<keyword evidence="9" id="KW-1185">Reference proteome</keyword>
<dbReference type="Pfam" id="PF00800">
    <property type="entry name" value="PDT"/>
    <property type="match status" value="1"/>
</dbReference>
<keyword evidence="4" id="KW-0057">Aromatic amino acid biosynthesis</keyword>
<dbReference type="AlphaFoldDB" id="A0A1N7D234"/>
<dbReference type="PROSITE" id="PS51318">
    <property type="entry name" value="TAT"/>
    <property type="match status" value="1"/>
</dbReference>
<dbReference type="PIRSF" id="PIRSF001500">
    <property type="entry name" value="Chor_mut_pdt_Ppr"/>
    <property type="match status" value="1"/>
</dbReference>
<comment type="pathway">
    <text evidence="1">Amino-acid biosynthesis; L-phenylalanine biosynthesis; phenylpyruvate from prephenate: step 1/1.</text>
</comment>
<dbReference type="InterPro" id="IPR006311">
    <property type="entry name" value="TAT_signal"/>
</dbReference>
<sequence>MEFIDRREFLARTGAAVAIGAVASQQGIAESAETPTEQAVGTLGPAGSYSHRAALQVNNQVKFYETMFAAADAVSSGEVQAAILPIENSIQGAVIDTLDILEDRDLYITAEVNVEIRHALMAQSPDFTKVASHPEALAQSSDYLSREYPNAEFHEVDSTSAGVELATTDGSVAAVAHPDLAEKNDLELLATDIQNVSNNVTRFIRLETEPATEGTKSTLLLYPGREPPALSSDVLDILRDADIDFTRFEARPSTKALGDYVFHADFEDGDPEAVIDAIEPAFDWVQYLGTYDLIMDCR</sequence>
<dbReference type="Gene3D" id="3.40.190.10">
    <property type="entry name" value="Periplasmic binding protein-like II"/>
    <property type="match status" value="2"/>
</dbReference>
<dbReference type="SUPFAM" id="SSF55021">
    <property type="entry name" value="ACT-like"/>
    <property type="match status" value="1"/>
</dbReference>
<dbReference type="SUPFAM" id="SSF53850">
    <property type="entry name" value="Periplasmic binding protein-like II"/>
    <property type="match status" value="1"/>
</dbReference>
<evidence type="ECO:0000313" key="8">
    <source>
        <dbReference type="EMBL" id="SIR69840.1"/>
    </source>
</evidence>
<dbReference type="EC" id="4.2.1.51" evidence="2"/>
<dbReference type="PANTHER" id="PTHR21022:SF19">
    <property type="entry name" value="PREPHENATE DEHYDRATASE-RELATED"/>
    <property type="match status" value="1"/>
</dbReference>
<dbReference type="PROSITE" id="PS51171">
    <property type="entry name" value="PREPHENATE_DEHYDR_3"/>
    <property type="match status" value="1"/>
</dbReference>
<dbReference type="RefSeq" id="WP_084186327.1">
    <property type="nucleotide sequence ID" value="NZ_FTNO01000003.1"/>
</dbReference>
<protein>
    <recommendedName>
        <fullName evidence="2">prephenate dehydratase</fullName>
        <ecNumber evidence="2">4.2.1.51</ecNumber>
    </recommendedName>
</protein>
<evidence type="ECO:0000256" key="4">
    <source>
        <dbReference type="ARBA" id="ARBA00023141"/>
    </source>
</evidence>
<dbReference type="InterPro" id="IPR001086">
    <property type="entry name" value="Preph_deHydtase"/>
</dbReference>
<organism evidence="8 9">
    <name type="scientific">Haladaptatus litoreus</name>
    <dbReference type="NCBI Taxonomy" id="553468"/>
    <lineage>
        <taxon>Archaea</taxon>
        <taxon>Methanobacteriati</taxon>
        <taxon>Methanobacteriota</taxon>
        <taxon>Stenosarchaea group</taxon>
        <taxon>Halobacteria</taxon>
        <taxon>Halobacteriales</taxon>
        <taxon>Haladaptataceae</taxon>
        <taxon>Haladaptatus</taxon>
    </lineage>
</organism>
<dbReference type="OrthoDB" id="8755at2157"/>
<keyword evidence="5" id="KW-0584">Phenylalanine biosynthesis</keyword>
<keyword evidence="6" id="KW-0456">Lyase</keyword>
<gene>
    <name evidence="8" type="ORF">SAMN05421858_3417</name>
</gene>
<evidence type="ECO:0000256" key="3">
    <source>
        <dbReference type="ARBA" id="ARBA00022605"/>
    </source>
</evidence>
<dbReference type="InterPro" id="IPR045865">
    <property type="entry name" value="ACT-like_dom_sf"/>
</dbReference>
<dbReference type="GO" id="GO:0004664">
    <property type="term" value="F:prephenate dehydratase activity"/>
    <property type="evidence" value="ECO:0007669"/>
    <property type="project" value="UniProtKB-EC"/>
</dbReference>
<dbReference type="PANTHER" id="PTHR21022">
    <property type="entry name" value="PREPHENATE DEHYDRATASE P PROTEIN"/>
    <property type="match status" value="1"/>
</dbReference>
<accession>A0A1N7D234</accession>
<dbReference type="EMBL" id="FTNO01000003">
    <property type="protein sequence ID" value="SIR69840.1"/>
    <property type="molecule type" value="Genomic_DNA"/>
</dbReference>
<dbReference type="Gene3D" id="3.30.70.260">
    <property type="match status" value="1"/>
</dbReference>
<dbReference type="CDD" id="cd04905">
    <property type="entry name" value="ACT_CM-PDT"/>
    <property type="match status" value="1"/>
</dbReference>
<keyword evidence="3" id="KW-0028">Amino-acid biosynthesis</keyword>